<evidence type="ECO:0000256" key="2">
    <source>
        <dbReference type="ARBA" id="ARBA00008066"/>
    </source>
</evidence>
<evidence type="ECO:0000313" key="11">
    <source>
        <dbReference type="EMBL" id="RLL98105.1"/>
    </source>
</evidence>
<dbReference type="FunFam" id="3.40.50.720:FF:000643">
    <property type="entry name" value="Short chain dehydrogenase/reductase family oxidoreductase, putative"/>
    <property type="match status" value="1"/>
</dbReference>
<dbReference type="InterPro" id="IPR002347">
    <property type="entry name" value="SDR_fam"/>
</dbReference>
<keyword evidence="7 9" id="KW-1133">Transmembrane helix</keyword>
<dbReference type="Gene3D" id="3.40.50.720">
    <property type="entry name" value="NAD(P)-binding Rossmann-like Domain"/>
    <property type="match status" value="1"/>
</dbReference>
<keyword evidence="4" id="KW-0926">Vacuole</keyword>
<dbReference type="AlphaFoldDB" id="A0A397H998"/>
<feature type="domain" description="Amino acid transporter transmembrane" evidence="10">
    <location>
        <begin position="365"/>
        <end position="758"/>
    </location>
</feature>
<evidence type="ECO:0000256" key="3">
    <source>
        <dbReference type="ARBA" id="ARBA00022448"/>
    </source>
</evidence>
<evidence type="ECO:0000256" key="1">
    <source>
        <dbReference type="ARBA" id="ARBA00004128"/>
    </source>
</evidence>
<dbReference type="EMBL" id="NIDN02000060">
    <property type="protein sequence ID" value="RLL98105.1"/>
    <property type="molecule type" value="Genomic_DNA"/>
</dbReference>
<dbReference type="OrthoDB" id="438545at2759"/>
<feature type="transmembrane region" description="Helical" evidence="9">
    <location>
        <begin position="436"/>
        <end position="464"/>
    </location>
</feature>
<dbReference type="GO" id="GO:0015194">
    <property type="term" value="F:L-serine transmembrane transporter activity"/>
    <property type="evidence" value="ECO:0007669"/>
    <property type="project" value="TreeGrafter"/>
</dbReference>
<evidence type="ECO:0000256" key="4">
    <source>
        <dbReference type="ARBA" id="ARBA00022554"/>
    </source>
</evidence>
<dbReference type="PANTHER" id="PTHR22950">
    <property type="entry name" value="AMINO ACID TRANSPORTER"/>
    <property type="match status" value="1"/>
</dbReference>
<evidence type="ECO:0000313" key="12">
    <source>
        <dbReference type="Proteomes" id="UP000215289"/>
    </source>
</evidence>
<dbReference type="InterPro" id="IPR013057">
    <property type="entry name" value="AA_transpt_TM"/>
</dbReference>
<gene>
    <name evidence="11" type="ORF">CFD26_101200</name>
</gene>
<proteinExistence type="inferred from homology"/>
<keyword evidence="6" id="KW-0029">Amino-acid transport</keyword>
<evidence type="ECO:0000256" key="7">
    <source>
        <dbReference type="ARBA" id="ARBA00022989"/>
    </source>
</evidence>
<dbReference type="SUPFAM" id="SSF51735">
    <property type="entry name" value="NAD(P)-binding Rossmann-fold domains"/>
    <property type="match status" value="1"/>
</dbReference>
<protein>
    <recommendedName>
        <fullName evidence="10">Amino acid transporter transmembrane domain-containing protein</fullName>
    </recommendedName>
</protein>
<evidence type="ECO:0000256" key="9">
    <source>
        <dbReference type="SAM" id="Phobius"/>
    </source>
</evidence>
<accession>A0A397H998</accession>
<dbReference type="GO" id="GO:0061459">
    <property type="term" value="F:L-arginine transmembrane transporter activity"/>
    <property type="evidence" value="ECO:0007669"/>
    <property type="project" value="TreeGrafter"/>
</dbReference>
<dbReference type="PANTHER" id="PTHR22950:SF678">
    <property type="entry name" value="VACUOLAR AMINO ACID TRANSPORTER 5-RELATED"/>
    <property type="match status" value="1"/>
</dbReference>
<feature type="transmembrane region" description="Helical" evidence="9">
    <location>
        <begin position="516"/>
        <end position="534"/>
    </location>
</feature>
<dbReference type="Pfam" id="PF01490">
    <property type="entry name" value="Aa_trans"/>
    <property type="match status" value="1"/>
</dbReference>
<dbReference type="Pfam" id="PF00106">
    <property type="entry name" value="adh_short"/>
    <property type="match status" value="1"/>
</dbReference>
<feature type="transmembrane region" description="Helical" evidence="9">
    <location>
        <begin position="586"/>
        <end position="608"/>
    </location>
</feature>
<keyword evidence="5 9" id="KW-0812">Transmembrane</keyword>
<comment type="subcellular location">
    <subcellularLocation>
        <location evidence="1">Vacuole membrane</location>
        <topology evidence="1">Multi-pass membrane protein</topology>
    </subcellularLocation>
</comment>
<dbReference type="STRING" id="1245748.A0A397H998"/>
<dbReference type="GO" id="GO:0015189">
    <property type="term" value="F:L-lysine transmembrane transporter activity"/>
    <property type="evidence" value="ECO:0007669"/>
    <property type="project" value="TreeGrafter"/>
</dbReference>
<sequence length="834" mass="90744">MAFSVKGKSAIVTGAGSGINLCFAKLLLENGCNVLIADLALRPEAQEVVNSYSGQSNTPNRAVFQKTDVVDWEQLERMFEVAVREFGEVDIVCPGAGIYEPGHDSYFEPSVDLVQHWSNFWRPPGTPESRDPRYGGRYALLDINLTHPIRTTQLAISHFLRSQSSKRPKHIIHISSIAGQAPSLAAPIYIATKHAINGLVRSLAQLDSKFGIRVTAVAPGVIKTPLWMEHPEKLKMVNDKADEWVTPEEVAEVMLALIQQDSVSEIIGDKSGQGTQFRVQGGTILEVSKSVRAVSAFNDPGPAGRRGNTVSDMNKVEDESIITPSSPEMLGEDAVAGVGPVDGLRNSSRRRGALGKRASGFQGDASWISCVINLVNTIIGAGVLAMPLAISRMGILLGICVILWSGMTAGLGLYLQARCAQYLDRGSSSFFALSQLTYPNAAVVFDAAIAIKCFGVGVSYLIIIGDLMPGVVQGFVGSTPTYDFLVDRHFWVTAFMLIVIPLSYLRRLDSLKYTSIAALVSMGYLVILVVYHFVKGDTMDHRGPVRVIHWAGPIPALSSLPVIVFAFTCHQNMFSILNEISNNSHFRVTGVVLASIGSSAATYILVAITGYLSFGDNVGGNIVGMYPPGVWATIGRAAIVMLVMFSYPLQCHPCRASIDAVLRWRPKPAGNENSPHHHPLLGPRGNRAPEPMSDLRFSIITTTILILSYIVAMTVSSLEAVLAYVGSTGSTSISFILPGLFYYKISSPDSPTHQRLMKEDDEAVDDILSDDDNADENDIEDRQNRPLTDSAILRLTNRHWRRGLLRKMSLALVVYGILVMIVCLIVNTFFIASH</sequence>
<dbReference type="Proteomes" id="UP000215289">
    <property type="component" value="Unassembled WGS sequence"/>
</dbReference>
<dbReference type="InterPro" id="IPR036291">
    <property type="entry name" value="NAD(P)-bd_dom_sf"/>
</dbReference>
<reference evidence="11 12" key="1">
    <citation type="submission" date="2018-08" db="EMBL/GenBank/DDBJ databases">
        <title>Draft genome sequences of two Aspergillus turcosus clinical strains isolated from bronchoalveolar lavage fluid: one azole-susceptible and the other azole-resistant.</title>
        <authorList>
            <person name="Parent-Michaud M."/>
            <person name="Dufresne P.J."/>
            <person name="Fournier E."/>
            <person name="Martineau C."/>
            <person name="Moreira S."/>
            <person name="Perkins V."/>
            <person name="De Repentigny L."/>
            <person name="Dufresne S.F."/>
        </authorList>
    </citation>
    <scope>NUCLEOTIDE SEQUENCE [LARGE SCALE GENOMIC DNA]</scope>
    <source>
        <strain evidence="11">HMR AF 1038</strain>
    </source>
</reference>
<dbReference type="GO" id="GO:0005290">
    <property type="term" value="F:L-histidine transmembrane transporter activity"/>
    <property type="evidence" value="ECO:0007669"/>
    <property type="project" value="TreeGrafter"/>
</dbReference>
<dbReference type="GO" id="GO:0005313">
    <property type="term" value="F:L-glutamate transmembrane transporter activity"/>
    <property type="evidence" value="ECO:0007669"/>
    <property type="project" value="TreeGrafter"/>
</dbReference>
<keyword evidence="12" id="KW-1185">Reference proteome</keyword>
<comment type="caution">
    <text evidence="11">The sequence shown here is derived from an EMBL/GenBank/DDBJ whole genome shotgun (WGS) entry which is preliminary data.</text>
</comment>
<feature type="transmembrane region" description="Helical" evidence="9">
    <location>
        <begin position="721"/>
        <end position="743"/>
    </location>
</feature>
<feature type="transmembrane region" description="Helical" evidence="9">
    <location>
        <begin position="808"/>
        <end position="832"/>
    </location>
</feature>
<dbReference type="GO" id="GO:0005302">
    <property type="term" value="F:L-tyrosine transmembrane transporter activity"/>
    <property type="evidence" value="ECO:0007669"/>
    <property type="project" value="TreeGrafter"/>
</dbReference>
<keyword evidence="8 9" id="KW-0472">Membrane</keyword>
<feature type="transmembrane region" description="Helical" evidence="9">
    <location>
        <begin position="554"/>
        <end position="574"/>
    </location>
</feature>
<evidence type="ECO:0000256" key="6">
    <source>
        <dbReference type="ARBA" id="ARBA00022970"/>
    </source>
</evidence>
<comment type="similarity">
    <text evidence="2">Belongs to the amino acid/polyamine transporter 2 family.</text>
</comment>
<feature type="transmembrane region" description="Helical" evidence="9">
    <location>
        <begin position="484"/>
        <end position="504"/>
    </location>
</feature>
<evidence type="ECO:0000259" key="10">
    <source>
        <dbReference type="Pfam" id="PF01490"/>
    </source>
</evidence>
<name>A0A397H998_9EURO</name>
<feature type="transmembrane region" description="Helical" evidence="9">
    <location>
        <begin position="395"/>
        <end position="415"/>
    </location>
</feature>
<feature type="transmembrane region" description="Helical" evidence="9">
    <location>
        <begin position="697"/>
        <end position="715"/>
    </location>
</feature>
<feature type="transmembrane region" description="Helical" evidence="9">
    <location>
        <begin position="365"/>
        <end position="389"/>
    </location>
</feature>
<dbReference type="GO" id="GO:0000329">
    <property type="term" value="C:fungal-type vacuole membrane"/>
    <property type="evidence" value="ECO:0007669"/>
    <property type="project" value="TreeGrafter"/>
</dbReference>
<organism evidence="11 12">
    <name type="scientific">Aspergillus turcosus</name>
    <dbReference type="NCBI Taxonomy" id="1245748"/>
    <lineage>
        <taxon>Eukaryota</taxon>
        <taxon>Fungi</taxon>
        <taxon>Dikarya</taxon>
        <taxon>Ascomycota</taxon>
        <taxon>Pezizomycotina</taxon>
        <taxon>Eurotiomycetes</taxon>
        <taxon>Eurotiomycetidae</taxon>
        <taxon>Eurotiales</taxon>
        <taxon>Aspergillaceae</taxon>
        <taxon>Aspergillus</taxon>
        <taxon>Aspergillus subgen. Fumigati</taxon>
    </lineage>
</organism>
<evidence type="ECO:0000256" key="8">
    <source>
        <dbReference type="ARBA" id="ARBA00023136"/>
    </source>
</evidence>
<evidence type="ECO:0000256" key="5">
    <source>
        <dbReference type="ARBA" id="ARBA00022692"/>
    </source>
</evidence>
<keyword evidence="3" id="KW-0813">Transport</keyword>
<feature type="transmembrane region" description="Helical" evidence="9">
    <location>
        <begin position="628"/>
        <end position="647"/>
    </location>
</feature>
<dbReference type="PRINTS" id="PR00081">
    <property type="entry name" value="GDHRDH"/>
</dbReference>